<dbReference type="Proteomes" id="UP000191112">
    <property type="component" value="Unassembled WGS sequence"/>
</dbReference>
<sequence length="40" mass="4660">MRSRLFKTLLTILAPIVIDYVVKKVTQKKTQPTDKELQQS</sequence>
<dbReference type="EMBL" id="FUYZ01000001">
    <property type="protein sequence ID" value="SKB58673.1"/>
    <property type="molecule type" value="Genomic_DNA"/>
</dbReference>
<organism evidence="1 2">
    <name type="scientific">Soonwooa buanensis</name>
    <dbReference type="NCBI Taxonomy" id="619805"/>
    <lineage>
        <taxon>Bacteria</taxon>
        <taxon>Pseudomonadati</taxon>
        <taxon>Bacteroidota</taxon>
        <taxon>Flavobacteriia</taxon>
        <taxon>Flavobacteriales</taxon>
        <taxon>Weeksellaceae</taxon>
        <taxon>Chryseobacterium group</taxon>
        <taxon>Soonwooa</taxon>
    </lineage>
</organism>
<evidence type="ECO:0000313" key="1">
    <source>
        <dbReference type="EMBL" id="SKB58673.1"/>
    </source>
</evidence>
<proteinExistence type="predicted"/>
<dbReference type="RefSeq" id="WP_262507642.1">
    <property type="nucleotide sequence ID" value="NZ_FUYZ01000001.1"/>
</dbReference>
<accession>A0A1T5CH51</accession>
<keyword evidence="2" id="KW-1185">Reference proteome</keyword>
<dbReference type="STRING" id="619805.SAMN05660477_00054"/>
<evidence type="ECO:0000313" key="2">
    <source>
        <dbReference type="Proteomes" id="UP000191112"/>
    </source>
</evidence>
<dbReference type="AlphaFoldDB" id="A0A1T5CH51"/>
<name>A0A1T5CH51_9FLAO</name>
<gene>
    <name evidence="1" type="ORF">SAMN05660477_00054</name>
</gene>
<protein>
    <submittedName>
        <fullName evidence="1">Uncharacterized protein</fullName>
    </submittedName>
</protein>
<reference evidence="1 2" key="1">
    <citation type="submission" date="2017-02" db="EMBL/GenBank/DDBJ databases">
        <authorList>
            <person name="Peterson S.W."/>
        </authorList>
    </citation>
    <scope>NUCLEOTIDE SEQUENCE [LARGE SCALE GENOMIC DNA]</scope>
    <source>
        <strain evidence="1 2">DSM 22323</strain>
    </source>
</reference>